<evidence type="ECO:0000313" key="9">
    <source>
        <dbReference type="Proteomes" id="UP000663505"/>
    </source>
</evidence>
<evidence type="ECO:0000256" key="6">
    <source>
        <dbReference type="SAM" id="Phobius"/>
    </source>
</evidence>
<keyword evidence="6" id="KW-0812">Transmembrane</keyword>
<dbReference type="SUPFAM" id="SSF52833">
    <property type="entry name" value="Thioredoxin-like"/>
    <property type="match status" value="2"/>
</dbReference>
<dbReference type="PANTHER" id="PTHR12151">
    <property type="entry name" value="ELECTRON TRANSPORT PROTIN SCO1/SENC FAMILY MEMBER"/>
    <property type="match status" value="1"/>
</dbReference>
<name>A0A9X7VYM4_9BACL</name>
<dbReference type="Pfam" id="PF02630">
    <property type="entry name" value="SCO1-SenC"/>
    <property type="match status" value="1"/>
</dbReference>
<dbReference type="CDD" id="cd02968">
    <property type="entry name" value="SCO"/>
    <property type="match status" value="1"/>
</dbReference>
<sequence>MKDNQEKDNQGKDNQGKDNPGRMKQWLYPVAAMVAVVVVAGVAFSASHIGKAEQVQTVAAVNVNNSSSSANSVVDPGASLAGRPAPQFTLTDQFGKKVSLSQFKGKVVILAFVDSQCTTICPLTTESMMRALQMLGPNAASHVQLLGINANPQAISVSDVMTYSKNHNMVNSWHFLTGSLSQLKSLWKKYYIYDQIVKGQIDHTPALYIIGPNGKEQYLFLTPSQYAAVDAQASVLAHQVAKFLPASVKPQLKSVAYHASTIGPDIQTALPLADGQGNAYIGPGHPQLLVYFASWAPNVEANLKALDQYAGTKGAPDTFAIDVLPTEPNNQPNQSLLKAVSPKHYQIALDETGNVTDAYNVTDLMWVTLTDGRGHIIWSHDGWVPIHTLAAKVKSALQKANG</sequence>
<dbReference type="EMBL" id="CP071182">
    <property type="protein sequence ID" value="QSO47114.1"/>
    <property type="molecule type" value="Genomic_DNA"/>
</dbReference>
<dbReference type="Gene3D" id="3.40.30.10">
    <property type="entry name" value="Glutaredoxin"/>
    <property type="match status" value="2"/>
</dbReference>
<feature type="binding site" evidence="3">
    <location>
        <position position="117"/>
    </location>
    <ligand>
        <name>Cu cation</name>
        <dbReference type="ChEBI" id="CHEBI:23378"/>
    </ligand>
</feature>
<evidence type="ECO:0000313" key="8">
    <source>
        <dbReference type="EMBL" id="QSO47114.1"/>
    </source>
</evidence>
<protein>
    <submittedName>
        <fullName evidence="8">SCO family protein</fullName>
    </submittedName>
</protein>
<dbReference type="RefSeq" id="WP_206656475.1">
    <property type="nucleotide sequence ID" value="NZ_CP071182.1"/>
</dbReference>
<comment type="similarity">
    <text evidence="1">Belongs to the SCO1/2 family.</text>
</comment>
<keyword evidence="4" id="KW-1015">Disulfide bond</keyword>
<evidence type="ECO:0000256" key="4">
    <source>
        <dbReference type="PIRSR" id="PIRSR603782-2"/>
    </source>
</evidence>
<dbReference type="InterPro" id="IPR036249">
    <property type="entry name" value="Thioredoxin-like_sf"/>
</dbReference>
<dbReference type="GO" id="GO:0046872">
    <property type="term" value="F:metal ion binding"/>
    <property type="evidence" value="ECO:0007669"/>
    <property type="project" value="UniProtKB-KW"/>
</dbReference>
<keyword evidence="2 3" id="KW-0186">Copper</keyword>
<dbReference type="PROSITE" id="PS51352">
    <property type="entry name" value="THIOREDOXIN_2"/>
    <property type="match status" value="1"/>
</dbReference>
<evidence type="ECO:0000259" key="7">
    <source>
        <dbReference type="PROSITE" id="PS51352"/>
    </source>
</evidence>
<evidence type="ECO:0000256" key="5">
    <source>
        <dbReference type="SAM" id="MobiDB-lite"/>
    </source>
</evidence>
<feature type="transmembrane region" description="Helical" evidence="6">
    <location>
        <begin position="26"/>
        <end position="46"/>
    </location>
</feature>
<keyword evidence="3" id="KW-0479">Metal-binding</keyword>
<dbReference type="InterPro" id="IPR013766">
    <property type="entry name" value="Thioredoxin_domain"/>
</dbReference>
<feature type="binding site" evidence="3">
    <location>
        <position position="203"/>
    </location>
    <ligand>
        <name>Cu cation</name>
        <dbReference type="ChEBI" id="CHEBI:23378"/>
    </ligand>
</feature>
<proteinExistence type="inferred from homology"/>
<dbReference type="AlphaFoldDB" id="A0A9X7VYM4"/>
<feature type="compositionally biased region" description="Basic and acidic residues" evidence="5">
    <location>
        <begin position="1"/>
        <end position="21"/>
    </location>
</feature>
<dbReference type="InterPro" id="IPR003782">
    <property type="entry name" value="SCO1/SenC"/>
</dbReference>
<keyword evidence="6" id="KW-0472">Membrane</keyword>
<evidence type="ECO:0000256" key="3">
    <source>
        <dbReference type="PIRSR" id="PIRSR603782-1"/>
    </source>
</evidence>
<dbReference type="KEGG" id="afx:JZ786_22340"/>
<accession>A0A9X7VYM4</accession>
<dbReference type="PANTHER" id="PTHR12151:SF25">
    <property type="entry name" value="LINALOOL DEHYDRATASE_ISOMERASE DOMAIN-CONTAINING PROTEIN"/>
    <property type="match status" value="1"/>
</dbReference>
<dbReference type="Proteomes" id="UP000663505">
    <property type="component" value="Chromosome"/>
</dbReference>
<keyword evidence="6" id="KW-1133">Transmembrane helix</keyword>
<keyword evidence="9" id="KW-1185">Reference proteome</keyword>
<evidence type="ECO:0000256" key="2">
    <source>
        <dbReference type="ARBA" id="ARBA00023008"/>
    </source>
</evidence>
<feature type="domain" description="Thioredoxin" evidence="7">
    <location>
        <begin position="79"/>
        <end position="241"/>
    </location>
</feature>
<feature type="binding site" evidence="3">
    <location>
        <position position="121"/>
    </location>
    <ligand>
        <name>Cu cation</name>
        <dbReference type="ChEBI" id="CHEBI:23378"/>
    </ligand>
</feature>
<organism evidence="8 9">
    <name type="scientific">Alicyclobacillus mengziensis</name>
    <dbReference type="NCBI Taxonomy" id="2931921"/>
    <lineage>
        <taxon>Bacteria</taxon>
        <taxon>Bacillati</taxon>
        <taxon>Bacillota</taxon>
        <taxon>Bacilli</taxon>
        <taxon>Bacillales</taxon>
        <taxon>Alicyclobacillaceae</taxon>
        <taxon>Alicyclobacillus</taxon>
    </lineage>
</organism>
<reference evidence="8 9" key="1">
    <citation type="submission" date="2021-02" db="EMBL/GenBank/DDBJ databases">
        <title>Alicyclobacillus curvatus sp. nov. and Alicyclobacillus mengziensis sp. nov., two acidophilic bacteria isolated from acid mine drainage.</title>
        <authorList>
            <person name="Huang Y."/>
        </authorList>
    </citation>
    <scope>NUCLEOTIDE SEQUENCE [LARGE SCALE GENOMIC DNA]</scope>
    <source>
        <strain evidence="8 9">S30H14</strain>
    </source>
</reference>
<evidence type="ECO:0000256" key="1">
    <source>
        <dbReference type="ARBA" id="ARBA00010996"/>
    </source>
</evidence>
<gene>
    <name evidence="8" type="ORF">JZ786_22340</name>
</gene>
<feature type="region of interest" description="Disordered" evidence="5">
    <location>
        <begin position="1"/>
        <end position="22"/>
    </location>
</feature>
<feature type="disulfide bond" description="Redox-active" evidence="4">
    <location>
        <begin position="117"/>
        <end position="121"/>
    </location>
</feature>